<name>A0A1G1WFQ7_9BACT</name>
<dbReference type="EMBL" id="MHCT01000005">
    <property type="protein sequence ID" value="OGY26525.1"/>
    <property type="molecule type" value="Genomic_DNA"/>
</dbReference>
<reference evidence="2 3" key="1">
    <citation type="journal article" date="2016" name="Nat. Commun.">
        <title>Thousands of microbial genomes shed light on interconnected biogeochemical processes in an aquifer system.</title>
        <authorList>
            <person name="Anantharaman K."/>
            <person name="Brown C.T."/>
            <person name="Hug L.A."/>
            <person name="Sharon I."/>
            <person name="Castelle C.J."/>
            <person name="Probst A.J."/>
            <person name="Thomas B.C."/>
            <person name="Singh A."/>
            <person name="Wilkins M.J."/>
            <person name="Karaoz U."/>
            <person name="Brodie E.L."/>
            <person name="Williams K.H."/>
            <person name="Hubbard S.S."/>
            <person name="Banfield J.F."/>
        </authorList>
    </citation>
    <scope>NUCLEOTIDE SEQUENCE [LARGE SCALE GENOMIC DNA]</scope>
</reference>
<evidence type="ECO:0000313" key="3">
    <source>
        <dbReference type="Proteomes" id="UP000177588"/>
    </source>
</evidence>
<comment type="caution">
    <text evidence="2">The sequence shown here is derived from an EMBL/GenBank/DDBJ whole genome shotgun (WGS) entry which is preliminary data.</text>
</comment>
<sequence length="138" mass="15547">MLKNINIPQFLTLEFWFRNAGPASLGETGFWLIVFLLTIASGIMGLLYNRCVIHHYPPKNRILKPAAIGLIVSGGVGVIFSSFHWQGINFLGARAFLLLIFIASLVWTAVFVYLYRKKIPGQSIKYEAGLIKQKYLSK</sequence>
<feature type="transmembrane region" description="Helical" evidence="1">
    <location>
        <begin position="95"/>
        <end position="115"/>
    </location>
</feature>
<organism evidence="2 3">
    <name type="scientific">Candidatus Woykebacteria bacterium RBG_16_44_10</name>
    <dbReference type="NCBI Taxonomy" id="1802597"/>
    <lineage>
        <taxon>Bacteria</taxon>
        <taxon>Candidatus Woykeibacteriota</taxon>
    </lineage>
</organism>
<proteinExistence type="predicted"/>
<dbReference type="Proteomes" id="UP000177588">
    <property type="component" value="Unassembled WGS sequence"/>
</dbReference>
<accession>A0A1G1WFQ7</accession>
<keyword evidence="1" id="KW-0472">Membrane</keyword>
<gene>
    <name evidence="2" type="ORF">A2Z24_00175</name>
</gene>
<dbReference type="STRING" id="1802597.A2Z24_00175"/>
<evidence type="ECO:0000256" key="1">
    <source>
        <dbReference type="SAM" id="Phobius"/>
    </source>
</evidence>
<keyword evidence="1" id="KW-0812">Transmembrane</keyword>
<feature type="transmembrane region" description="Helical" evidence="1">
    <location>
        <begin position="29"/>
        <end position="50"/>
    </location>
</feature>
<dbReference type="AlphaFoldDB" id="A0A1G1WFQ7"/>
<evidence type="ECO:0000313" key="2">
    <source>
        <dbReference type="EMBL" id="OGY26525.1"/>
    </source>
</evidence>
<protein>
    <submittedName>
        <fullName evidence="2">Uncharacterized protein</fullName>
    </submittedName>
</protein>
<feature type="transmembrane region" description="Helical" evidence="1">
    <location>
        <begin position="62"/>
        <end position="83"/>
    </location>
</feature>
<keyword evidence="1" id="KW-1133">Transmembrane helix</keyword>